<dbReference type="Pfam" id="PF11992">
    <property type="entry name" value="TgpA_N"/>
    <property type="match status" value="1"/>
</dbReference>
<dbReference type="SMART" id="SM00460">
    <property type="entry name" value="TGc"/>
    <property type="match status" value="1"/>
</dbReference>
<feature type="transmembrane region" description="Helical" evidence="1">
    <location>
        <begin position="84"/>
        <end position="102"/>
    </location>
</feature>
<accession>A0A2J6WQM8</accession>
<keyword evidence="1" id="KW-0472">Membrane</keyword>
<feature type="transmembrane region" description="Helical" evidence="1">
    <location>
        <begin position="12"/>
        <end position="31"/>
    </location>
</feature>
<protein>
    <recommendedName>
        <fullName evidence="2">Transglutaminase-like domain-containing protein</fullName>
    </recommendedName>
</protein>
<dbReference type="EMBL" id="PNIO01000006">
    <property type="protein sequence ID" value="PMP72670.1"/>
    <property type="molecule type" value="Genomic_DNA"/>
</dbReference>
<evidence type="ECO:0000313" key="4">
    <source>
        <dbReference type="Proteomes" id="UP000242288"/>
    </source>
</evidence>
<organism evidence="3 4">
    <name type="scientific">Thermodesulfovibrio aggregans</name>
    <dbReference type="NCBI Taxonomy" id="86166"/>
    <lineage>
        <taxon>Bacteria</taxon>
        <taxon>Pseudomonadati</taxon>
        <taxon>Nitrospirota</taxon>
        <taxon>Thermodesulfovibrionia</taxon>
        <taxon>Thermodesulfovibrionales</taxon>
        <taxon>Thermodesulfovibrionaceae</taxon>
        <taxon>Thermodesulfovibrio</taxon>
    </lineage>
</organism>
<feature type="transmembrane region" description="Helical" evidence="1">
    <location>
        <begin position="172"/>
        <end position="191"/>
    </location>
</feature>
<keyword evidence="1" id="KW-1133">Transmembrane helix</keyword>
<feature type="transmembrane region" description="Helical" evidence="1">
    <location>
        <begin position="61"/>
        <end position="78"/>
    </location>
</feature>
<gene>
    <name evidence="3" type="ORF">C0186_00790</name>
</gene>
<sequence length="616" mass="71934">MLLQFINQSKAQNIIFMLSITIALIPFTAIFSYISTYVNFIFLLIVIVSIFLHIKKFFLPVWLLNFISIGLIIMPFLSFSLEDILLPSIEALTLILSIRFLSKKSSREYLQIYLLSLLLLGSSSLFNISWIFLIRVLLMLVFTIFAILLLTYMKEVKEDFINFEKFINLFKVAIFISVVSVPLSALFFIILPRTPVPLMDIGFSKTKTGFSSTVNLGSVSDIEEDKTIIMRVKMERLSQELYWRVITFDNFDGKRWHKRVSEKDSATIYGEKINYNVTLEPLTEQYLPVLDYPLKIYMPDAALEYPGIYRMKFSPEKTIKYSATSFVNYHLKEASVSSAYLEIPEIVSEKIINLTQKITSQALSKKEIAESILKYLTNYQYTLKDLPTGDNPVEDFLFNKKKGNCEYFATAMALMLRIKGIPSRVVGGFKGGTYNEFGGYYIVRASDAHLWVEAWIDGQWHRFDPSGKMYRTHESVIFHLIDYLWNNIVLDYDIKAQFKLAKSIKIPKIKITREILLIILATGIFYGFLKIYQYFNKKRDLLNRFFSIMEKKGFERKKYEGLEEFVSKIDNSEIKLKAEKFVKEYEKIYFKDREISKEEHKKLKALLEELNETRKN</sequence>
<comment type="caution">
    <text evidence="3">The sequence shown here is derived from an EMBL/GenBank/DDBJ whole genome shotgun (WGS) entry which is preliminary data.</text>
</comment>
<reference evidence="3 4" key="1">
    <citation type="submission" date="2018-01" db="EMBL/GenBank/DDBJ databases">
        <title>Metagenomic assembled genomes from two thermal pools in the Uzon Caldera, Kamchatka, Russia.</title>
        <authorList>
            <person name="Wilkins L."/>
            <person name="Ettinger C."/>
        </authorList>
    </citation>
    <scope>NUCLEOTIDE SEQUENCE [LARGE SCALE GENOMIC DNA]</scope>
    <source>
        <strain evidence="3">ZAV-04</strain>
    </source>
</reference>
<dbReference type="InterPro" id="IPR038765">
    <property type="entry name" value="Papain-like_cys_pep_sf"/>
</dbReference>
<dbReference type="PANTHER" id="PTHR42736">
    <property type="entry name" value="PROTEIN-GLUTAMINE GAMMA-GLUTAMYLTRANSFERASE"/>
    <property type="match status" value="1"/>
</dbReference>
<dbReference type="InterPro" id="IPR052901">
    <property type="entry name" value="Bact_TGase-like"/>
</dbReference>
<evidence type="ECO:0000313" key="3">
    <source>
        <dbReference type="EMBL" id="PMP72670.1"/>
    </source>
</evidence>
<proteinExistence type="predicted"/>
<name>A0A2J6WQM8_9BACT</name>
<feature type="transmembrane region" description="Helical" evidence="1">
    <location>
        <begin position="515"/>
        <end position="535"/>
    </location>
</feature>
<dbReference type="AlphaFoldDB" id="A0A2J6WQM8"/>
<feature type="transmembrane region" description="Helical" evidence="1">
    <location>
        <begin position="109"/>
        <end position="126"/>
    </location>
</feature>
<feature type="transmembrane region" description="Helical" evidence="1">
    <location>
        <begin position="37"/>
        <end position="54"/>
    </location>
</feature>
<keyword evidence="1" id="KW-0812">Transmembrane</keyword>
<dbReference type="SUPFAM" id="SSF54001">
    <property type="entry name" value="Cysteine proteinases"/>
    <property type="match status" value="1"/>
</dbReference>
<evidence type="ECO:0000256" key="1">
    <source>
        <dbReference type="SAM" id="Phobius"/>
    </source>
</evidence>
<dbReference type="Proteomes" id="UP000242288">
    <property type="component" value="Unassembled WGS sequence"/>
</dbReference>
<dbReference type="Gene3D" id="3.10.620.30">
    <property type="match status" value="1"/>
</dbReference>
<feature type="domain" description="Transglutaminase-like" evidence="2">
    <location>
        <begin position="397"/>
        <end position="467"/>
    </location>
</feature>
<feature type="transmembrane region" description="Helical" evidence="1">
    <location>
        <begin position="132"/>
        <end position="152"/>
    </location>
</feature>
<dbReference type="InterPro" id="IPR021878">
    <property type="entry name" value="TgpA_N"/>
</dbReference>
<dbReference type="Pfam" id="PF01841">
    <property type="entry name" value="Transglut_core"/>
    <property type="match status" value="1"/>
</dbReference>
<dbReference type="InterPro" id="IPR002931">
    <property type="entry name" value="Transglutaminase-like"/>
</dbReference>
<dbReference type="PANTHER" id="PTHR42736:SF1">
    <property type="entry name" value="PROTEIN-GLUTAMINE GAMMA-GLUTAMYLTRANSFERASE"/>
    <property type="match status" value="1"/>
</dbReference>
<evidence type="ECO:0000259" key="2">
    <source>
        <dbReference type="SMART" id="SM00460"/>
    </source>
</evidence>